<dbReference type="RefSeq" id="WP_021762259.1">
    <property type="nucleotide sequence ID" value="NC_022444.1"/>
</dbReference>
<dbReference type="NCBIfam" id="TIGR00689">
    <property type="entry name" value="rpiB_lacA_lacB"/>
    <property type="match status" value="1"/>
</dbReference>
<keyword evidence="6" id="KW-1185">Reference proteome</keyword>
<feature type="active site" description="Proton acceptor" evidence="3">
    <location>
        <position position="75"/>
    </location>
</feature>
<evidence type="ECO:0000256" key="4">
    <source>
        <dbReference type="PIRSR" id="PIRSR005384-2"/>
    </source>
</evidence>
<dbReference type="EMBL" id="CP006585">
    <property type="protein sequence ID" value="AGW15136.1"/>
    <property type="molecule type" value="Genomic_DNA"/>
</dbReference>
<dbReference type="GO" id="GO:0004751">
    <property type="term" value="F:ribose-5-phosphate isomerase activity"/>
    <property type="evidence" value="ECO:0007669"/>
    <property type="project" value="TreeGrafter"/>
</dbReference>
<feature type="binding site" evidence="4">
    <location>
        <position position="109"/>
    </location>
    <ligand>
        <name>D-ribulose 5-phosphate</name>
        <dbReference type="ChEBI" id="CHEBI:58121"/>
    </ligand>
</feature>
<dbReference type="NCBIfam" id="TIGR01120">
    <property type="entry name" value="rpiB"/>
    <property type="match status" value="1"/>
</dbReference>
<protein>
    <submittedName>
        <fullName evidence="5">Putative ribose 5-phosphate isomerase B</fullName>
    </submittedName>
</protein>
<dbReference type="PIRSF" id="PIRSF005384">
    <property type="entry name" value="RpiB_LacA_B"/>
    <property type="match status" value="1"/>
</dbReference>
<evidence type="ECO:0000313" key="5">
    <source>
        <dbReference type="EMBL" id="AGW15136.1"/>
    </source>
</evidence>
<name>T2GG40_MEGG1</name>
<keyword evidence="2 5" id="KW-0413">Isomerase</keyword>
<gene>
    <name evidence="5" type="ORF">DGI_3457</name>
</gene>
<dbReference type="InterPro" id="IPR003500">
    <property type="entry name" value="RpiB_LacA_LacB"/>
</dbReference>
<dbReference type="OrthoDB" id="1778624at2"/>
<dbReference type="Proteomes" id="UP000016587">
    <property type="component" value="Chromosome"/>
</dbReference>
<reference evidence="6" key="2">
    <citation type="submission" date="2013-07" db="EMBL/GenBank/DDBJ databases">
        <authorList>
            <person name="Morais-Silva F.O."/>
            <person name="Rezende A.M."/>
            <person name="Pimentel C."/>
            <person name="Resende D.M."/>
            <person name="Santos C.I."/>
            <person name="Clemente C."/>
            <person name="de Oliveira L.M."/>
            <person name="da Silva S.M."/>
            <person name="Costa D.A."/>
            <person name="Varela-Raposo A."/>
            <person name="Horacio E.C.A."/>
            <person name="Matos M."/>
            <person name="Flores O."/>
            <person name="Ruiz J.C."/>
            <person name="Rodrigues-Pousada C."/>
        </authorList>
    </citation>
    <scope>NUCLEOTIDE SEQUENCE [LARGE SCALE GENOMIC DNA]</scope>
    <source>
        <strain evidence="6">ATCC 19364 / DSM 1382 / NCIMB 9332 / VKM B-1759</strain>
    </source>
</reference>
<dbReference type="Gene3D" id="3.40.1400.10">
    <property type="entry name" value="Sugar-phosphate isomerase, RpiB/LacA/LacB"/>
    <property type="match status" value="1"/>
</dbReference>
<proteinExistence type="inferred from homology"/>
<dbReference type="SUPFAM" id="SSF89623">
    <property type="entry name" value="Ribose/Galactose isomerase RpiB/AlsB"/>
    <property type="match status" value="1"/>
</dbReference>
<feature type="active site" description="Proton donor" evidence="3">
    <location>
        <position position="108"/>
    </location>
</feature>
<organism evidence="5 6">
    <name type="scientific">Megalodesulfovibrio gigas (strain ATCC 19364 / DSM 1382 / NCIMB 9332 / VKM B-1759)</name>
    <name type="common">Desulfovibrio gigas</name>
    <dbReference type="NCBI Taxonomy" id="1121448"/>
    <lineage>
        <taxon>Bacteria</taxon>
        <taxon>Pseudomonadati</taxon>
        <taxon>Thermodesulfobacteriota</taxon>
        <taxon>Desulfovibrionia</taxon>
        <taxon>Desulfovibrionales</taxon>
        <taxon>Desulfovibrionaceae</taxon>
        <taxon>Megalodesulfovibrio</taxon>
    </lineage>
</organism>
<dbReference type="InterPro" id="IPR036569">
    <property type="entry name" value="RpiB_LacA_LacB_sf"/>
</dbReference>
<reference evidence="5 6" key="1">
    <citation type="journal article" date="2013" name="J. Bacteriol.">
        <title>Roles of HynAB and Ech, the only two hydrogenases found in the model sulfate reducer Desulfovibrio gigas.</title>
        <authorList>
            <person name="Morais-Silva F.O."/>
            <person name="Santos C.I."/>
            <person name="Rodrigues R."/>
            <person name="Pereira I.A."/>
            <person name="Rodrigues-Pousada C."/>
        </authorList>
    </citation>
    <scope>NUCLEOTIDE SEQUENCE [LARGE SCALE GENOMIC DNA]</scope>
    <source>
        <strain evidence="6">ATCC 19364 / DSM 1382 / NCIMB 9332 / VKM B-1759</strain>
    </source>
</reference>
<dbReference type="PATRIC" id="fig|1121448.10.peg.3406"/>
<feature type="binding site" evidence="4">
    <location>
        <position position="142"/>
    </location>
    <ligand>
        <name>D-ribulose 5-phosphate</name>
        <dbReference type="ChEBI" id="CHEBI:58121"/>
    </ligand>
</feature>
<feature type="binding site" evidence="4">
    <location>
        <position position="119"/>
    </location>
    <ligand>
        <name>D-ribulose 5-phosphate</name>
        <dbReference type="ChEBI" id="CHEBI:58121"/>
    </ligand>
</feature>
<evidence type="ECO:0000256" key="1">
    <source>
        <dbReference type="ARBA" id="ARBA00008754"/>
    </source>
</evidence>
<dbReference type="NCBIfam" id="NF004051">
    <property type="entry name" value="PRK05571.1"/>
    <property type="match status" value="1"/>
</dbReference>
<dbReference type="KEGG" id="dgg:DGI_3457"/>
<evidence type="ECO:0000256" key="3">
    <source>
        <dbReference type="PIRSR" id="PIRSR005384-1"/>
    </source>
</evidence>
<feature type="binding site" evidence="4">
    <location>
        <begin position="15"/>
        <end position="16"/>
    </location>
    <ligand>
        <name>D-ribulose 5-phosphate</name>
        <dbReference type="ChEBI" id="CHEBI:58121"/>
    </ligand>
</feature>
<dbReference type="GO" id="GO:0009052">
    <property type="term" value="P:pentose-phosphate shunt, non-oxidative branch"/>
    <property type="evidence" value="ECO:0007669"/>
    <property type="project" value="TreeGrafter"/>
</dbReference>
<dbReference type="PANTHER" id="PTHR30345:SF0">
    <property type="entry name" value="DNA DAMAGE-REPAIR_TOLERATION PROTEIN DRT102"/>
    <property type="match status" value="1"/>
</dbReference>
<comment type="similarity">
    <text evidence="1">Belongs to the LacAB/RpiB family.</text>
</comment>
<dbReference type="HOGENOM" id="CLU_091396_4_1_7"/>
<dbReference type="eggNOG" id="COG0698">
    <property type="taxonomic scope" value="Bacteria"/>
</dbReference>
<dbReference type="Pfam" id="PF02502">
    <property type="entry name" value="LacAB_rpiB"/>
    <property type="match status" value="1"/>
</dbReference>
<evidence type="ECO:0000256" key="2">
    <source>
        <dbReference type="ARBA" id="ARBA00023235"/>
    </source>
</evidence>
<accession>T2GG40</accession>
<feature type="binding site" evidence="4">
    <location>
        <begin position="76"/>
        <end position="80"/>
    </location>
    <ligand>
        <name>D-ribulose 5-phosphate</name>
        <dbReference type="ChEBI" id="CHEBI:58121"/>
    </ligand>
</feature>
<dbReference type="InterPro" id="IPR004785">
    <property type="entry name" value="RpiB"/>
</dbReference>
<dbReference type="STRING" id="1121448.DGI_3457"/>
<dbReference type="GO" id="GO:0019316">
    <property type="term" value="P:D-allose catabolic process"/>
    <property type="evidence" value="ECO:0007669"/>
    <property type="project" value="TreeGrafter"/>
</dbReference>
<dbReference type="PANTHER" id="PTHR30345">
    <property type="entry name" value="RIBOSE-5-PHOSPHATE ISOMERASE B"/>
    <property type="match status" value="1"/>
</dbReference>
<feature type="binding site" evidence="4">
    <location>
        <position position="146"/>
    </location>
    <ligand>
        <name>D-ribulose 5-phosphate</name>
        <dbReference type="ChEBI" id="CHEBI:58121"/>
    </ligand>
</feature>
<dbReference type="AlphaFoldDB" id="T2GG40"/>
<sequence length="163" mass="17464">MSTPTTPRRVCIGADHAGFALKEQIKQHLLGKGHEVIDVGTDSQTSCDYPEFAQHLCKKLTSKELGECGLGVLICGTGIGMSMAANKCPGIRAALCTHEFLARMTRRHNNANVLCLGERVTGPGLALAIVDAFLEESFEGGRHQRRVDLMEPATAEACRDGSA</sequence>
<evidence type="ECO:0000313" key="6">
    <source>
        <dbReference type="Proteomes" id="UP000016587"/>
    </source>
</evidence>